<dbReference type="EMBL" id="JAOBTW010000013">
    <property type="protein sequence ID" value="MDZ7282894.1"/>
    <property type="molecule type" value="Genomic_DNA"/>
</dbReference>
<dbReference type="RefSeq" id="WP_219019423.1">
    <property type="nucleotide sequence ID" value="NZ_CP079203.1"/>
</dbReference>
<keyword evidence="3" id="KW-1185">Reference proteome</keyword>
<evidence type="ECO:0000256" key="1">
    <source>
        <dbReference type="SAM" id="MobiDB-lite"/>
    </source>
</evidence>
<feature type="region of interest" description="Disordered" evidence="1">
    <location>
        <begin position="1"/>
        <end position="54"/>
    </location>
</feature>
<evidence type="ECO:0000313" key="2">
    <source>
        <dbReference type="EMBL" id="MDZ7282894.1"/>
    </source>
</evidence>
<accession>A0ABU5LSH9</accession>
<comment type="caution">
    <text evidence="2">The sequence shown here is derived from an EMBL/GenBank/DDBJ whole genome shotgun (WGS) entry which is preliminary data.</text>
</comment>
<protein>
    <recommendedName>
        <fullName evidence="4">Nucleotide exchange factor GrpE</fullName>
    </recommendedName>
</protein>
<evidence type="ECO:0000313" key="3">
    <source>
        <dbReference type="Proteomes" id="UP001292182"/>
    </source>
</evidence>
<reference evidence="3" key="1">
    <citation type="submission" date="2023-07" db="EMBL/GenBank/DDBJ databases">
        <title>Whole genome sequence analysis of rice epiphytic Sphingomonas sanguinis OsEp_Plm_15B2.</title>
        <authorList>
            <person name="Sahu K.P."/>
            <person name="Asharani P."/>
            <person name="Reddy B."/>
            <person name="Kumar A."/>
        </authorList>
    </citation>
    <scope>NUCLEOTIDE SEQUENCE [LARGE SCALE GENOMIC DNA]</scope>
    <source>
        <strain evidence="3">OsEp_Plm_15B2</strain>
    </source>
</reference>
<sequence length="54" mass="5926">MPDHPPENPDPELNRPGEDDAAEAPSIRSEPHRSDDKSVTERAQDEADTLGDFA</sequence>
<evidence type="ECO:0008006" key="4">
    <source>
        <dbReference type="Google" id="ProtNLM"/>
    </source>
</evidence>
<gene>
    <name evidence="2" type="ORF">N4G62_12730</name>
</gene>
<feature type="compositionally biased region" description="Basic and acidic residues" evidence="1">
    <location>
        <begin position="1"/>
        <end position="18"/>
    </location>
</feature>
<name>A0ABU5LSH9_9SPHN</name>
<organism evidence="2 3">
    <name type="scientific">Sphingomonas sanguinis</name>
    <dbReference type="NCBI Taxonomy" id="33051"/>
    <lineage>
        <taxon>Bacteria</taxon>
        <taxon>Pseudomonadati</taxon>
        <taxon>Pseudomonadota</taxon>
        <taxon>Alphaproteobacteria</taxon>
        <taxon>Sphingomonadales</taxon>
        <taxon>Sphingomonadaceae</taxon>
        <taxon>Sphingomonas</taxon>
    </lineage>
</organism>
<dbReference type="Proteomes" id="UP001292182">
    <property type="component" value="Unassembled WGS sequence"/>
</dbReference>
<proteinExistence type="predicted"/>
<feature type="compositionally biased region" description="Basic and acidic residues" evidence="1">
    <location>
        <begin position="29"/>
        <end position="45"/>
    </location>
</feature>